<evidence type="ECO:0000313" key="4">
    <source>
        <dbReference type="Proteomes" id="UP000093352"/>
    </source>
</evidence>
<dbReference type="SUPFAM" id="SSF52821">
    <property type="entry name" value="Rhodanese/Cell cycle control phosphatase"/>
    <property type="match status" value="1"/>
</dbReference>
<dbReference type="Pfam" id="PF00581">
    <property type="entry name" value="Rhodanese"/>
    <property type="match status" value="1"/>
</dbReference>
<proteinExistence type="predicted"/>
<feature type="domain" description="Rhodanese" evidence="1">
    <location>
        <begin position="21"/>
        <end position="105"/>
    </location>
</feature>
<dbReference type="Proteomes" id="UP000319424">
    <property type="component" value="Unassembled WGS sequence"/>
</dbReference>
<reference evidence="2 4" key="1">
    <citation type="journal article" date="2016" name="Genome Announc.">
        <title>Draft Genome Sequence of Criibacterium bergeronii gen. nov., sp. nov., Strain CCRI-22567T, Isolated from a Vaginal Sample from a Woman with Bacterial Vaginosis.</title>
        <authorList>
            <person name="Maheux A.F."/>
            <person name="Berube E."/>
            <person name="Boudreau D.K."/>
            <person name="Raymond F."/>
            <person name="Corbeil J."/>
            <person name="Roy P.H."/>
            <person name="Boissinot M."/>
            <person name="Omar R.F."/>
        </authorList>
    </citation>
    <scope>NUCLEOTIDE SEQUENCE [LARGE SCALE GENOMIC DNA]</scope>
    <source>
        <strain evidence="2 4">CCRI-22567</strain>
    </source>
</reference>
<evidence type="ECO:0000313" key="5">
    <source>
        <dbReference type="Proteomes" id="UP000319424"/>
    </source>
</evidence>
<reference evidence="2" key="2">
    <citation type="submission" date="2018-07" db="EMBL/GenBank/DDBJ databases">
        <authorList>
            <person name="Quirk P.G."/>
            <person name="Krulwich T.A."/>
        </authorList>
    </citation>
    <scope>NUCLEOTIDE SEQUENCE</scope>
    <source>
        <strain evidence="2">CCRI-22567</strain>
    </source>
</reference>
<dbReference type="Proteomes" id="UP000093352">
    <property type="component" value="Unassembled WGS sequence"/>
</dbReference>
<dbReference type="InterPro" id="IPR001763">
    <property type="entry name" value="Rhodanese-like_dom"/>
</dbReference>
<dbReference type="PANTHER" id="PTHR43031">
    <property type="entry name" value="FAD-DEPENDENT OXIDOREDUCTASE"/>
    <property type="match status" value="1"/>
</dbReference>
<dbReference type="EMBL" id="VJXW01000022">
    <property type="protein sequence ID" value="TRW22922.1"/>
    <property type="molecule type" value="Genomic_DNA"/>
</dbReference>
<evidence type="ECO:0000313" key="3">
    <source>
        <dbReference type="EMBL" id="TRW22922.1"/>
    </source>
</evidence>
<dbReference type="STRING" id="1871336.BBG48_08275"/>
<dbReference type="InterPro" id="IPR036873">
    <property type="entry name" value="Rhodanese-like_dom_sf"/>
</dbReference>
<dbReference type="InterPro" id="IPR050229">
    <property type="entry name" value="GlpE_sulfurtransferase"/>
</dbReference>
<gene>
    <name evidence="2" type="ORF">BBG48_001185</name>
    <name evidence="3" type="ORF">FL857_10655</name>
</gene>
<reference evidence="3 5" key="3">
    <citation type="submission" date="2019-07" db="EMBL/GenBank/DDBJ databases">
        <title>Criibacterium bergeronii gen. nov., sp. nov. isolated from human clinical samples.</title>
        <authorList>
            <person name="Maheux A.F."/>
            <person name="Boudreau D.K."/>
            <person name="Berube E."/>
            <person name="Brodeur S."/>
            <person name="Bernard K.A."/>
            <person name="Abed J.Y."/>
            <person name="Ducrey E."/>
            <person name="Guay E.F."/>
            <person name="Raymond F."/>
            <person name="Corbeil J."/>
            <person name="Domingo M.-C."/>
            <person name="Roy P.H."/>
            <person name="Boissinot M."/>
            <person name="Tocheva E.I."/>
            <person name="Omar R.F."/>
        </authorList>
    </citation>
    <scope>NUCLEOTIDE SEQUENCE [LARGE SCALE GENOMIC DNA]</scope>
    <source>
        <strain evidence="3 5">CCRI-24246</strain>
    </source>
</reference>
<sequence length="106" mass="11722">MGLFDFLMGSDINQGFEEYNQTDGAILLDVREKDEFRAGHIEGAKNLPLSAIQKATSTYKNFDTPLFIYCHSGARAGSALRELKKMGYTNVKNIGGIISFKGKIVK</sequence>
<dbReference type="SMART" id="SM00450">
    <property type="entry name" value="RHOD"/>
    <property type="match status" value="1"/>
</dbReference>
<dbReference type="Gene3D" id="3.40.250.10">
    <property type="entry name" value="Rhodanese-like domain"/>
    <property type="match status" value="1"/>
</dbReference>
<organism evidence="2 4">
    <name type="scientific">Criibacterium bergeronii</name>
    <dbReference type="NCBI Taxonomy" id="1871336"/>
    <lineage>
        <taxon>Bacteria</taxon>
        <taxon>Bacillati</taxon>
        <taxon>Bacillota</taxon>
        <taxon>Clostridia</taxon>
        <taxon>Peptostreptococcales</taxon>
        <taxon>Filifactoraceae</taxon>
        <taxon>Criibacterium</taxon>
    </lineage>
</organism>
<dbReference type="EMBL" id="MBEW02000002">
    <property type="protein sequence ID" value="RDY21987.1"/>
    <property type="molecule type" value="Genomic_DNA"/>
</dbReference>
<evidence type="ECO:0000259" key="1">
    <source>
        <dbReference type="PROSITE" id="PS50206"/>
    </source>
</evidence>
<protein>
    <submittedName>
        <fullName evidence="2">Rhodanese-like domain-containing protein</fullName>
    </submittedName>
</protein>
<accession>A0A371IND2</accession>
<evidence type="ECO:0000313" key="2">
    <source>
        <dbReference type="EMBL" id="RDY21987.1"/>
    </source>
</evidence>
<dbReference type="OrthoDB" id="9802028at2"/>
<keyword evidence="4" id="KW-1185">Reference proteome</keyword>
<name>A0A371IND2_9FIRM</name>
<dbReference type="PANTHER" id="PTHR43031:SF18">
    <property type="entry name" value="RHODANESE-RELATED SULFURTRANSFERASES"/>
    <property type="match status" value="1"/>
</dbReference>
<dbReference type="CDD" id="cd00158">
    <property type="entry name" value="RHOD"/>
    <property type="match status" value="1"/>
</dbReference>
<dbReference type="RefSeq" id="WP_068912113.1">
    <property type="nucleotide sequence ID" value="NZ_MBEW02000002.1"/>
</dbReference>
<comment type="caution">
    <text evidence="2">The sequence shown here is derived from an EMBL/GenBank/DDBJ whole genome shotgun (WGS) entry which is preliminary data.</text>
</comment>
<dbReference type="AlphaFoldDB" id="A0A371IND2"/>
<dbReference type="PROSITE" id="PS50206">
    <property type="entry name" value="RHODANESE_3"/>
    <property type="match status" value="1"/>
</dbReference>